<proteinExistence type="predicted"/>
<sequence>MYSSINLQVVYNLPFDRQRDADEPQSRDYHYLLFAVQLDAARHVDGQELLHSFSTDIASVTLIPGTGGIFVVAVDDVQIWERKQDGGFPDAAELKRRVRDVCFPEKALGHVDKPA</sequence>
<organism evidence="2 3">
    <name type="scientific">Klebsiella grimontii</name>
    <dbReference type="NCBI Taxonomy" id="2058152"/>
    <lineage>
        <taxon>Bacteria</taxon>
        <taxon>Pseudomonadati</taxon>
        <taxon>Pseudomonadota</taxon>
        <taxon>Gammaproteobacteria</taxon>
        <taxon>Enterobacterales</taxon>
        <taxon>Enterobacteriaceae</taxon>
        <taxon>Klebsiella/Raoultella group</taxon>
        <taxon>Klebsiella</taxon>
    </lineage>
</organism>
<comment type="caution">
    <text evidence="2">The sequence shown here is derived from an EMBL/GenBank/DDBJ whole genome shotgun (WGS) entry which is preliminary data.</text>
</comment>
<dbReference type="PANTHER" id="PTHR36417">
    <property type="entry name" value="SELENOPROTEIN DOMAIN PROTEIN (AFU_ORTHOLOGUE AFUA_1G05220)"/>
    <property type="match status" value="1"/>
</dbReference>
<dbReference type="InterPro" id="IPR036249">
    <property type="entry name" value="Thioredoxin-like_sf"/>
</dbReference>
<dbReference type="Pfam" id="PF10262">
    <property type="entry name" value="Rdx"/>
    <property type="match status" value="1"/>
</dbReference>
<dbReference type="InterPro" id="IPR011893">
    <property type="entry name" value="Selenoprotein_Rdx-typ"/>
</dbReference>
<dbReference type="AlphaFoldDB" id="A0A7H4NY31"/>
<name>A0A7H4NY31_9ENTR</name>
<dbReference type="EMBL" id="UGMX01000002">
    <property type="protein sequence ID" value="STW05096.1"/>
    <property type="molecule type" value="Genomic_DNA"/>
</dbReference>
<dbReference type="NCBIfam" id="TIGR02174">
    <property type="entry name" value="CXXU_selWTH"/>
    <property type="match status" value="1"/>
</dbReference>
<accession>A0A7H4NY31</accession>
<keyword evidence="1" id="KW-0676">Redox-active center</keyword>
<dbReference type="Gene3D" id="3.40.30.10">
    <property type="entry name" value="Glutaredoxin"/>
    <property type="match status" value="1"/>
</dbReference>
<evidence type="ECO:0000313" key="2">
    <source>
        <dbReference type="EMBL" id="STW05096.1"/>
    </source>
</evidence>
<gene>
    <name evidence="2" type="ORF">NCTC9149_01463</name>
</gene>
<protein>
    <submittedName>
        <fullName evidence="2">Selenoprotein W-related protein</fullName>
    </submittedName>
</protein>
<dbReference type="Proteomes" id="UP000254571">
    <property type="component" value="Unassembled WGS sequence"/>
</dbReference>
<evidence type="ECO:0000313" key="3">
    <source>
        <dbReference type="Proteomes" id="UP000254571"/>
    </source>
</evidence>
<evidence type="ECO:0000256" key="1">
    <source>
        <dbReference type="ARBA" id="ARBA00023284"/>
    </source>
</evidence>
<reference evidence="2 3" key="1">
    <citation type="submission" date="2018-06" db="EMBL/GenBank/DDBJ databases">
        <authorList>
            <consortium name="Pathogen Informatics"/>
            <person name="Doyle S."/>
        </authorList>
    </citation>
    <scope>NUCLEOTIDE SEQUENCE [LARGE SCALE GENOMIC DNA]</scope>
    <source>
        <strain evidence="2 3">NCTC9149</strain>
    </source>
</reference>
<dbReference type="SUPFAM" id="SSF52833">
    <property type="entry name" value="Thioredoxin-like"/>
    <property type="match status" value="1"/>
</dbReference>
<dbReference type="PANTHER" id="PTHR36417:SF2">
    <property type="entry name" value="SELENOPROTEIN DOMAIN PROTEIN (AFU_ORTHOLOGUE AFUA_1G05220)"/>
    <property type="match status" value="1"/>
</dbReference>